<dbReference type="Gene3D" id="3.30.420.40">
    <property type="match status" value="2"/>
</dbReference>
<evidence type="ECO:0000313" key="2">
    <source>
        <dbReference type="Proteomes" id="UP000054858"/>
    </source>
</evidence>
<gene>
    <name evidence="1" type="ORF">Loak_1069</name>
</gene>
<evidence type="ECO:0008006" key="3">
    <source>
        <dbReference type="Google" id="ProtNLM"/>
    </source>
</evidence>
<reference evidence="1 2" key="1">
    <citation type="submission" date="2015-11" db="EMBL/GenBank/DDBJ databases">
        <title>Genomic analysis of 38 Legionella species identifies large and diverse effector repertoires.</title>
        <authorList>
            <person name="Burstein D."/>
            <person name="Amaro F."/>
            <person name="Zusman T."/>
            <person name="Lifshitz Z."/>
            <person name="Cohen O."/>
            <person name="Gilbert J.A."/>
            <person name="Pupko T."/>
            <person name="Shuman H.A."/>
            <person name="Segal G."/>
        </authorList>
    </citation>
    <scope>NUCLEOTIDE SEQUENCE [LARGE SCALE GENOMIC DNA]</scope>
    <source>
        <strain evidence="1 2">Oak Ridge-10</strain>
    </source>
</reference>
<dbReference type="EMBL" id="LNYP01000023">
    <property type="protein sequence ID" value="KTD38948.1"/>
    <property type="molecule type" value="Genomic_DNA"/>
</dbReference>
<dbReference type="Gene3D" id="3.30.1490.300">
    <property type="match status" value="1"/>
</dbReference>
<dbReference type="AlphaFoldDB" id="A0A0W0X346"/>
<comment type="caution">
    <text evidence="1">The sequence shown here is derived from an EMBL/GenBank/DDBJ whole genome shotgun (WGS) entry which is preliminary data.</text>
</comment>
<dbReference type="PATRIC" id="fig|29423.5.peg.1122"/>
<proteinExistence type="predicted"/>
<name>A0A0W0X346_9GAMM</name>
<protein>
    <recommendedName>
        <fullName evidence="3">Competence protein A</fullName>
    </recommendedName>
</protein>
<sequence>MLWLKYHAKESQSIACCLGEKSYSIAAVKDNKKILFANHREFPNKLPGEITQCLVEDVKRLQVVGEPCRIILAQELYQLLLMDALDLPEEELAKAFRWRLKGLVDYPLNDIAVDAFPIPLHGMVGQRKKVFVAVTPLSGLKAIVSMFETAYLEVSSIGIAELALRNLVALIATKPDTPVIVISLEEGGYQLQILYDNHLYLVRELTVSKAKNEQDPGAQELLLEIQRSMDYCLSELKLPEPKQILFTPGFYESKPLLQFLQQELSKEIRLLNLNDYLEAEPSLGFKEQQACFYSLGGAMTLNQVEQQEPEPVINEARN</sequence>
<evidence type="ECO:0000313" key="1">
    <source>
        <dbReference type="EMBL" id="KTD38948.1"/>
    </source>
</evidence>
<dbReference type="RefSeq" id="WP_035895864.1">
    <property type="nucleotide sequence ID" value="NZ_KV441804.1"/>
</dbReference>
<accession>A0A0W0X346</accession>
<organism evidence="1 2">
    <name type="scientific">Legionella oakridgensis</name>
    <dbReference type="NCBI Taxonomy" id="29423"/>
    <lineage>
        <taxon>Bacteria</taxon>
        <taxon>Pseudomonadati</taxon>
        <taxon>Pseudomonadota</taxon>
        <taxon>Gammaproteobacteria</taxon>
        <taxon>Legionellales</taxon>
        <taxon>Legionellaceae</taxon>
        <taxon>Legionella</taxon>
    </lineage>
</organism>
<dbReference type="Proteomes" id="UP000054858">
    <property type="component" value="Unassembled WGS sequence"/>
</dbReference>